<gene>
    <name evidence="4" type="ORF">CARUB_v10017311mg</name>
</gene>
<evidence type="ECO:0000313" key="4">
    <source>
        <dbReference type="EMBL" id="EOA24084.1"/>
    </source>
</evidence>
<keyword evidence="5" id="KW-1185">Reference proteome</keyword>
<dbReference type="SUPFAM" id="SSF49599">
    <property type="entry name" value="TRAF domain-like"/>
    <property type="match status" value="1"/>
</dbReference>
<dbReference type="InterPro" id="IPR008974">
    <property type="entry name" value="TRAF-like"/>
</dbReference>
<reference evidence="5" key="1">
    <citation type="journal article" date="2013" name="Nat. Genet.">
        <title>The Capsella rubella genome and the genomic consequences of rapid mating system evolution.</title>
        <authorList>
            <person name="Slotte T."/>
            <person name="Hazzouri K.M."/>
            <person name="Agren J.A."/>
            <person name="Koenig D."/>
            <person name="Maumus F."/>
            <person name="Guo Y.L."/>
            <person name="Steige K."/>
            <person name="Platts A.E."/>
            <person name="Escobar J.S."/>
            <person name="Newman L.K."/>
            <person name="Wang W."/>
            <person name="Mandakova T."/>
            <person name="Vello E."/>
            <person name="Smith L.M."/>
            <person name="Henz S.R."/>
            <person name="Steffen J."/>
            <person name="Takuno S."/>
            <person name="Brandvain Y."/>
            <person name="Coop G."/>
            <person name="Andolfatto P."/>
            <person name="Hu T.T."/>
            <person name="Blanchette M."/>
            <person name="Clark R.M."/>
            <person name="Quesneville H."/>
            <person name="Nordborg M."/>
            <person name="Gaut B.S."/>
            <person name="Lysak M.A."/>
            <person name="Jenkins J."/>
            <person name="Grimwood J."/>
            <person name="Chapman J."/>
            <person name="Prochnik S."/>
            <person name="Shu S."/>
            <person name="Rokhsar D."/>
            <person name="Schmutz J."/>
            <person name="Weigel D."/>
            <person name="Wright S.I."/>
        </authorList>
    </citation>
    <scope>NUCLEOTIDE SEQUENCE [LARGE SCALE GENOMIC DNA]</scope>
    <source>
        <strain evidence="5">cv. Monte Gargano</strain>
    </source>
</reference>
<dbReference type="PANTHER" id="PTHR46236">
    <property type="entry name" value="TRAF-LIKE SUPERFAMILY PROTEIN"/>
    <property type="match status" value="1"/>
</dbReference>
<dbReference type="PANTHER" id="PTHR46236:SF11">
    <property type="entry name" value="TRAF-LIKE SUPERFAMILY PROTEIN"/>
    <property type="match status" value="1"/>
</dbReference>
<feature type="domain" description="MATH" evidence="3">
    <location>
        <begin position="87"/>
        <end position="213"/>
    </location>
</feature>
<evidence type="ECO:0000256" key="1">
    <source>
        <dbReference type="ARBA" id="ARBA00023054"/>
    </source>
</evidence>
<name>R0H490_9BRAS</name>
<keyword evidence="1 2" id="KW-0175">Coiled coil</keyword>
<evidence type="ECO:0000256" key="2">
    <source>
        <dbReference type="SAM" id="Coils"/>
    </source>
</evidence>
<protein>
    <recommendedName>
        <fullName evidence="3">MATH domain-containing protein</fullName>
    </recommendedName>
</protein>
<accession>R0H490</accession>
<proteinExistence type="predicted"/>
<dbReference type="Proteomes" id="UP000029121">
    <property type="component" value="Unassembled WGS sequence"/>
</dbReference>
<dbReference type="Gene3D" id="2.60.210.10">
    <property type="entry name" value="Apoptosis, Tumor Necrosis Factor Receptor Associated Protein 2, Chain A"/>
    <property type="match status" value="1"/>
</dbReference>
<dbReference type="InterPro" id="IPR002083">
    <property type="entry name" value="MATH/TRAF_dom"/>
</dbReference>
<sequence>DFSVSFHQDFYFCSYSSFLFCGEDYCSCVFYSWYGSHYHHHHPRAFYCGYAFHESDLHDYDAWFRWSSSSFDCFGCGTCEDSSSMGYKKFTWVIKNFSSLQPGYICSDEFVVGGCKWYLKVYPKGFRNDSYMSMYLVVATRDTLPHGWRRYTRFRLTVVNELSDKLSQRVETERWLDQMRSFDGFQKLLLLEKLNAEKGGFLVNNEVKIIAELDVVKVIVKVDVVEVIRKLDVSKGSQEVKQPLKKMRLNGDDGAVSSHLHKETSSVDVNGFQVLPSQVESVKLIFEKHPDMAIEFRAKNQDLRTSCINVLLSLIKTLCQSLQDLSIDDLSQAEQALTYLICSGFKEDWLERKLEEVKEKKIEEQFRKTRVQHLEEEVKVFKKKCSETEEELKDLKQKCSDTEALLEKEKKKVLDAARAPSLTLNDVI</sequence>
<dbReference type="EMBL" id="KB870809">
    <property type="protein sequence ID" value="EOA24084.1"/>
    <property type="molecule type" value="Genomic_DNA"/>
</dbReference>
<organism evidence="4 5">
    <name type="scientific">Capsella rubella</name>
    <dbReference type="NCBI Taxonomy" id="81985"/>
    <lineage>
        <taxon>Eukaryota</taxon>
        <taxon>Viridiplantae</taxon>
        <taxon>Streptophyta</taxon>
        <taxon>Embryophyta</taxon>
        <taxon>Tracheophyta</taxon>
        <taxon>Spermatophyta</taxon>
        <taxon>Magnoliopsida</taxon>
        <taxon>eudicotyledons</taxon>
        <taxon>Gunneridae</taxon>
        <taxon>Pentapetalae</taxon>
        <taxon>rosids</taxon>
        <taxon>malvids</taxon>
        <taxon>Brassicales</taxon>
        <taxon>Brassicaceae</taxon>
        <taxon>Camelineae</taxon>
        <taxon>Capsella</taxon>
    </lineage>
</organism>
<dbReference type="AlphaFoldDB" id="R0H490"/>
<dbReference type="SMART" id="SM00061">
    <property type="entry name" value="MATH"/>
    <property type="match status" value="1"/>
</dbReference>
<evidence type="ECO:0000259" key="3">
    <source>
        <dbReference type="PROSITE" id="PS50144"/>
    </source>
</evidence>
<evidence type="ECO:0000313" key="5">
    <source>
        <dbReference type="Proteomes" id="UP000029121"/>
    </source>
</evidence>
<dbReference type="Pfam" id="PF22486">
    <property type="entry name" value="MATH_2"/>
    <property type="match status" value="1"/>
</dbReference>
<dbReference type="eggNOG" id="KOG1987">
    <property type="taxonomic scope" value="Eukaryota"/>
</dbReference>
<dbReference type="CDD" id="cd00121">
    <property type="entry name" value="MATH"/>
    <property type="match status" value="1"/>
</dbReference>
<dbReference type="InterPro" id="IPR050804">
    <property type="entry name" value="MCC"/>
</dbReference>
<feature type="coiled-coil region" evidence="2">
    <location>
        <begin position="371"/>
        <end position="412"/>
    </location>
</feature>
<dbReference type="PROSITE" id="PS50144">
    <property type="entry name" value="MATH"/>
    <property type="match status" value="1"/>
</dbReference>
<feature type="non-terminal residue" evidence="4">
    <location>
        <position position="1"/>
    </location>
</feature>